<keyword evidence="3" id="KW-0221">Differentiation</keyword>
<dbReference type="KEGG" id="lcf:108885325"/>
<dbReference type="SUPFAM" id="SSF47459">
    <property type="entry name" value="HLH, helix-loop-helix DNA-binding domain"/>
    <property type="match status" value="1"/>
</dbReference>
<name>A0A4W6C3H9_LATCA</name>
<dbReference type="Ensembl" id="ENSLCAT00010008482.1">
    <property type="protein sequence ID" value="ENSLCAP00010008288.1"/>
    <property type="gene ID" value="ENSLCAG00010004019.1"/>
</dbReference>
<evidence type="ECO:0000313" key="13">
    <source>
        <dbReference type="RefSeq" id="XP_018535143.1"/>
    </source>
</evidence>
<dbReference type="PANTHER" id="PTHR19290">
    <property type="entry name" value="BASIC HELIX-LOOP-HELIX PROTEIN NEUROGENIN-RELATED"/>
    <property type="match status" value="1"/>
</dbReference>
<feature type="region of interest" description="Disordered" evidence="9">
    <location>
        <begin position="1"/>
        <end position="66"/>
    </location>
</feature>
<dbReference type="Gene3D" id="4.10.280.10">
    <property type="entry name" value="Helix-loop-helix DNA-binding domain"/>
    <property type="match status" value="1"/>
</dbReference>
<evidence type="ECO:0000256" key="8">
    <source>
        <dbReference type="ARBA" id="ARBA00023242"/>
    </source>
</evidence>
<dbReference type="CDD" id="cd19718">
    <property type="entry name" value="bHLH_TS_NGN3_ATOH5"/>
    <property type="match status" value="1"/>
</dbReference>
<dbReference type="InterPro" id="IPR032656">
    <property type="entry name" value="Ngn3_bHLH"/>
</dbReference>
<dbReference type="GO" id="GO:0050768">
    <property type="term" value="P:negative regulation of neurogenesis"/>
    <property type="evidence" value="ECO:0007669"/>
    <property type="project" value="Ensembl"/>
</dbReference>
<dbReference type="RefSeq" id="XP_018535143.1">
    <property type="nucleotide sequence ID" value="XM_018679627.2"/>
</dbReference>
<keyword evidence="4" id="KW-0524">Neurogenesis</keyword>
<dbReference type="GO" id="GO:0021884">
    <property type="term" value="P:forebrain neuron development"/>
    <property type="evidence" value="ECO:0007669"/>
    <property type="project" value="Ensembl"/>
</dbReference>
<feature type="domain" description="BHLH" evidence="10">
    <location>
        <begin position="73"/>
        <end position="125"/>
    </location>
</feature>
<dbReference type="GO" id="GO:0007413">
    <property type="term" value="P:axonal fasciculation"/>
    <property type="evidence" value="ECO:0007669"/>
    <property type="project" value="Ensembl"/>
</dbReference>
<reference evidence="11" key="3">
    <citation type="submission" date="2025-05" db="UniProtKB">
        <authorList>
            <consortium name="Ensembl"/>
        </authorList>
    </citation>
    <scope>IDENTIFICATION</scope>
</reference>
<organism evidence="11 12">
    <name type="scientific">Lates calcarifer</name>
    <name type="common">Barramundi</name>
    <name type="synonym">Holocentrus calcarifer</name>
    <dbReference type="NCBI Taxonomy" id="8187"/>
    <lineage>
        <taxon>Eukaryota</taxon>
        <taxon>Metazoa</taxon>
        <taxon>Chordata</taxon>
        <taxon>Craniata</taxon>
        <taxon>Vertebrata</taxon>
        <taxon>Euteleostomi</taxon>
        <taxon>Actinopterygii</taxon>
        <taxon>Neopterygii</taxon>
        <taxon>Teleostei</taxon>
        <taxon>Neoteleostei</taxon>
        <taxon>Acanthomorphata</taxon>
        <taxon>Carangaria</taxon>
        <taxon>Carangaria incertae sedis</taxon>
        <taxon>Centropomidae</taxon>
        <taxon>Lates</taxon>
    </lineage>
</organism>
<feature type="region of interest" description="Disordered" evidence="9">
    <location>
        <begin position="161"/>
        <end position="188"/>
    </location>
</feature>
<dbReference type="Proteomes" id="UP000314980">
    <property type="component" value="Unassembled WGS sequence"/>
</dbReference>
<dbReference type="GO" id="GO:0048909">
    <property type="term" value="P:anterior lateral line nerve development"/>
    <property type="evidence" value="ECO:0007669"/>
    <property type="project" value="Ensembl"/>
</dbReference>
<dbReference type="GO" id="GO:0048884">
    <property type="term" value="P:neuromast development"/>
    <property type="evidence" value="ECO:0007669"/>
    <property type="project" value="Ensembl"/>
</dbReference>
<dbReference type="AlphaFoldDB" id="A0A4W6C3H9"/>
<keyword evidence="8" id="KW-0539">Nucleus</keyword>
<keyword evidence="12" id="KW-1185">Reference proteome</keyword>
<dbReference type="GeneID" id="108885325"/>
<evidence type="ECO:0000259" key="10">
    <source>
        <dbReference type="PROSITE" id="PS50888"/>
    </source>
</evidence>
<protein>
    <submittedName>
        <fullName evidence="11 13">Neurogenin-1</fullName>
    </submittedName>
</protein>
<evidence type="ECO:0000256" key="5">
    <source>
        <dbReference type="ARBA" id="ARBA00023015"/>
    </source>
</evidence>
<dbReference type="GO" id="GO:0071698">
    <property type="term" value="P:olfactory placode development"/>
    <property type="evidence" value="ECO:0007669"/>
    <property type="project" value="Ensembl"/>
</dbReference>
<keyword evidence="2" id="KW-0217">Developmental protein</keyword>
<gene>
    <name evidence="11 13" type="primary">neurog1</name>
</gene>
<dbReference type="GeneTree" id="ENSGT00940000167363"/>
<dbReference type="STRING" id="8187.ENSLCAP00010008288"/>
<dbReference type="InParanoid" id="A0A4W6C3H9"/>
<dbReference type="FunFam" id="4.10.280.10:FF:000006">
    <property type="entry name" value="Neurogenic differentiation factor"/>
    <property type="match status" value="1"/>
</dbReference>
<dbReference type="GO" id="GO:0045944">
    <property type="term" value="P:positive regulation of transcription by RNA polymerase II"/>
    <property type="evidence" value="ECO:0007669"/>
    <property type="project" value="TreeGrafter"/>
</dbReference>
<dbReference type="GO" id="GO:0021772">
    <property type="term" value="P:olfactory bulb development"/>
    <property type="evidence" value="ECO:0007669"/>
    <property type="project" value="Ensembl"/>
</dbReference>
<dbReference type="Proteomes" id="UP000694890">
    <property type="component" value="Linkage group LG8"/>
</dbReference>
<proteinExistence type="predicted"/>
<dbReference type="GO" id="GO:0070888">
    <property type="term" value="F:E-box binding"/>
    <property type="evidence" value="ECO:0007669"/>
    <property type="project" value="TreeGrafter"/>
</dbReference>
<dbReference type="GO" id="GO:0021516">
    <property type="term" value="P:dorsal spinal cord development"/>
    <property type="evidence" value="ECO:0007669"/>
    <property type="project" value="Ensembl"/>
</dbReference>
<keyword evidence="7" id="KW-0804">Transcription</keyword>
<dbReference type="GO" id="GO:0000981">
    <property type="term" value="F:DNA-binding transcription factor activity, RNA polymerase II-specific"/>
    <property type="evidence" value="ECO:0007669"/>
    <property type="project" value="TreeGrafter"/>
</dbReference>
<dbReference type="Pfam" id="PF00010">
    <property type="entry name" value="HLH"/>
    <property type="match status" value="1"/>
</dbReference>
<dbReference type="GO" id="GO:0031103">
    <property type="term" value="P:axon regeneration"/>
    <property type="evidence" value="ECO:0007669"/>
    <property type="project" value="Ensembl"/>
</dbReference>
<dbReference type="SMART" id="SM00353">
    <property type="entry name" value="HLH"/>
    <property type="match status" value="1"/>
</dbReference>
<comment type="subunit">
    <text evidence="1">Efficient DNA binding requires dimerization with another bHLH protein.</text>
</comment>
<dbReference type="InterPro" id="IPR036638">
    <property type="entry name" value="HLH_DNA-bd_sf"/>
</dbReference>
<evidence type="ECO:0000313" key="12">
    <source>
        <dbReference type="Proteomes" id="UP000314980"/>
    </source>
</evidence>
<accession>A0A4W6C3H9</accession>
<evidence type="ECO:0000313" key="11">
    <source>
        <dbReference type="Ensembl" id="ENSLCAP00010008288.1"/>
    </source>
</evidence>
<evidence type="ECO:0000256" key="3">
    <source>
        <dbReference type="ARBA" id="ARBA00022782"/>
    </source>
</evidence>
<dbReference type="PROSITE" id="PS50888">
    <property type="entry name" value="BHLH"/>
    <property type="match status" value="1"/>
</dbReference>
<evidence type="ECO:0000256" key="2">
    <source>
        <dbReference type="ARBA" id="ARBA00022473"/>
    </source>
</evidence>
<dbReference type="GO" id="GO:0021986">
    <property type="term" value="P:habenula development"/>
    <property type="evidence" value="ECO:0007669"/>
    <property type="project" value="Ensembl"/>
</dbReference>
<dbReference type="GO" id="GO:0048935">
    <property type="term" value="P:peripheral nervous system neuron development"/>
    <property type="evidence" value="ECO:0007669"/>
    <property type="project" value="Ensembl"/>
</dbReference>
<dbReference type="CTD" id="4762"/>
<dbReference type="GO" id="GO:0021575">
    <property type="term" value="P:hindbrain morphogenesis"/>
    <property type="evidence" value="ECO:0007669"/>
    <property type="project" value="Ensembl"/>
</dbReference>
<evidence type="ECO:0000256" key="4">
    <source>
        <dbReference type="ARBA" id="ARBA00022902"/>
    </source>
</evidence>
<keyword evidence="6" id="KW-0238">DNA-binding</keyword>
<dbReference type="GO" id="GO:0005634">
    <property type="term" value="C:nucleus"/>
    <property type="evidence" value="ECO:0007669"/>
    <property type="project" value="TreeGrafter"/>
</dbReference>
<dbReference type="InterPro" id="IPR050359">
    <property type="entry name" value="bHLH_transcription_factors"/>
</dbReference>
<keyword evidence="5" id="KW-0805">Transcription regulation</keyword>
<reference evidence="12" key="1">
    <citation type="submission" date="2015-09" db="EMBL/GenBank/DDBJ databases">
        <authorList>
            <person name="Sai Rama Sridatta P."/>
        </authorList>
    </citation>
    <scope>NUCLEOTIDE SEQUENCE [LARGE SCALE GENOMIC DNA]</scope>
</reference>
<dbReference type="GO" id="GO:0046983">
    <property type="term" value="F:protein dimerization activity"/>
    <property type="evidence" value="ECO:0007669"/>
    <property type="project" value="InterPro"/>
</dbReference>
<dbReference type="PANTHER" id="PTHR19290:SF171">
    <property type="entry name" value="NEUROGENIN-2"/>
    <property type="match status" value="1"/>
</dbReference>
<sequence length="210" mass="22699">MDSVYSDIDSNSCDFFPHTDDEDSRGSLRSASPDSSPLCPSPSPEPEQQLQQQKKRRRGRGRSEATVQVVKKNRRLKANDRERNRMHNLNDALDALRGVLPAFPDETKLTKIETLRFAHNYIWALSETIRIADLQAGKTGDAALLLSPACLGGAPSPGSDACSWSSSGSSSSSSPAYSASSPGSPSAPEDCGYLQQDALYGFRGFVPGIY</sequence>
<reference evidence="13" key="2">
    <citation type="submission" date="2025-04" db="UniProtKB">
        <authorList>
            <consortium name="RefSeq"/>
        </authorList>
    </citation>
    <scope>IDENTIFICATION</scope>
    <source>
        <tissue evidence="13">Brain</tissue>
    </source>
</reference>
<dbReference type="OrthoDB" id="5969565at2759"/>
<dbReference type="InterPro" id="IPR011598">
    <property type="entry name" value="bHLH_dom"/>
</dbReference>
<dbReference type="GO" id="GO:0048918">
    <property type="term" value="P:posterior lateral line nerve development"/>
    <property type="evidence" value="ECO:0007669"/>
    <property type="project" value="Ensembl"/>
</dbReference>
<evidence type="ECO:0000256" key="7">
    <source>
        <dbReference type="ARBA" id="ARBA00023163"/>
    </source>
</evidence>
<evidence type="ECO:0000256" key="6">
    <source>
        <dbReference type="ARBA" id="ARBA00023125"/>
    </source>
</evidence>
<evidence type="ECO:0000256" key="1">
    <source>
        <dbReference type="ARBA" id="ARBA00011571"/>
    </source>
</evidence>
<evidence type="ECO:0000256" key="9">
    <source>
        <dbReference type="SAM" id="MobiDB-lite"/>
    </source>
</evidence>